<keyword evidence="3" id="KW-1185">Reference proteome</keyword>
<dbReference type="PANTHER" id="PTHR16201">
    <property type="entry name" value="SEVEN TRANSMEMBRANE PROTEIN 1-RELATED"/>
    <property type="match status" value="1"/>
</dbReference>
<dbReference type="GeneID" id="115479169"/>
<dbReference type="InterPro" id="IPR051415">
    <property type="entry name" value="LAAT-1"/>
</dbReference>
<protein>
    <submittedName>
        <fullName evidence="4">Transmembrane protein 44 isoform X1</fullName>
    </submittedName>
</protein>
<dbReference type="Proteomes" id="UP000515156">
    <property type="component" value="Chromosome 10"/>
</dbReference>
<feature type="transmembrane region" description="Helical" evidence="2">
    <location>
        <begin position="97"/>
        <end position="116"/>
    </location>
</feature>
<feature type="transmembrane region" description="Helical" evidence="2">
    <location>
        <begin position="281"/>
        <end position="302"/>
    </location>
</feature>
<dbReference type="CTD" id="93109"/>
<evidence type="ECO:0000313" key="4">
    <source>
        <dbReference type="RefSeq" id="XP_030072817.1"/>
    </source>
</evidence>
<name>A0A6P7Z0E6_9AMPH</name>
<dbReference type="KEGG" id="muo:115479169"/>
<feature type="transmembrane region" description="Helical" evidence="2">
    <location>
        <begin position="65"/>
        <end position="85"/>
    </location>
</feature>
<sequence length="517" mass="57450">MLRAALQSLDRLCVDPNPPPPPPGTLRDLTGAMRDPGNGTSPGDSLWNWDYLINCFADEKVCISFGLWIIASLFWITSHALLFYIQLRRKWRQKESVAWIIYCFVGSMCNTIGAVLSKQLTIQVFTGGYMALIDVINFILTLFPVCGFRLRSKSGRAHARKRRMYRTSLFALSIPLSVGAAYFMTAGVLPLRVSEGRRGPQRRLLGTVLQESTEIMGFSLGMAAVVISWTARYPLIKKVWRGKVFPVMQLLAYFFSVLASVLYAVAVMAHDHQTEYFVRAIPWFLFALGSAALDVAIIVLSCMMKNMLMQQLGLVVNTPDISDAQILLAQEEEEEDDGDKGKDTGQEKSWMPLNVVSHPRSLHKAAEIGHYMELSIEQVQKAELSKVRLPGDGQIEDGGMLHREPPTLTDSRVQLIDTSFSSASSSEISSVDSELEQTVLEALNLEQWDFEDLDHPLMEGRAEMPSIQPNDSSVFSETSMSNANAAELPADFWMHEENTSLAGQISTEGGPTSTVIL</sequence>
<feature type="transmembrane region" description="Helical" evidence="2">
    <location>
        <begin position="128"/>
        <end position="148"/>
    </location>
</feature>
<dbReference type="GO" id="GO:0015174">
    <property type="term" value="F:basic amino acid transmembrane transporter activity"/>
    <property type="evidence" value="ECO:0007669"/>
    <property type="project" value="TreeGrafter"/>
</dbReference>
<feature type="transmembrane region" description="Helical" evidence="2">
    <location>
        <begin position="247"/>
        <end position="269"/>
    </location>
</feature>
<keyword evidence="2" id="KW-1133">Transmembrane helix</keyword>
<dbReference type="OrthoDB" id="8048523at2759"/>
<reference evidence="4" key="1">
    <citation type="submission" date="2025-08" db="UniProtKB">
        <authorList>
            <consortium name="RefSeq"/>
        </authorList>
    </citation>
    <scope>IDENTIFICATION</scope>
</reference>
<gene>
    <name evidence="4" type="primary">TMEM44</name>
</gene>
<organism evidence="3 4">
    <name type="scientific">Microcaecilia unicolor</name>
    <dbReference type="NCBI Taxonomy" id="1415580"/>
    <lineage>
        <taxon>Eukaryota</taxon>
        <taxon>Metazoa</taxon>
        <taxon>Chordata</taxon>
        <taxon>Craniata</taxon>
        <taxon>Vertebrata</taxon>
        <taxon>Euteleostomi</taxon>
        <taxon>Amphibia</taxon>
        <taxon>Gymnophiona</taxon>
        <taxon>Siphonopidae</taxon>
        <taxon>Microcaecilia</taxon>
    </lineage>
</organism>
<keyword evidence="2 4" id="KW-0812">Transmembrane</keyword>
<dbReference type="FunCoup" id="A0A6P7Z0E6">
    <property type="interactions" value="24"/>
</dbReference>
<dbReference type="PANTHER" id="PTHR16201:SF53">
    <property type="entry name" value="TRANSMEMBRANE PROTEIN 44"/>
    <property type="match status" value="1"/>
</dbReference>
<dbReference type="InParanoid" id="A0A6P7Z0E6"/>
<evidence type="ECO:0000256" key="2">
    <source>
        <dbReference type="SAM" id="Phobius"/>
    </source>
</evidence>
<feature type="region of interest" description="Disordered" evidence="1">
    <location>
        <begin position="10"/>
        <end position="34"/>
    </location>
</feature>
<dbReference type="RefSeq" id="XP_030072817.1">
    <property type="nucleotide sequence ID" value="XM_030216957.1"/>
</dbReference>
<evidence type="ECO:0000313" key="3">
    <source>
        <dbReference type="Proteomes" id="UP000515156"/>
    </source>
</evidence>
<proteinExistence type="predicted"/>
<evidence type="ECO:0000256" key="1">
    <source>
        <dbReference type="SAM" id="MobiDB-lite"/>
    </source>
</evidence>
<dbReference type="AlphaFoldDB" id="A0A6P7Z0E6"/>
<accession>A0A6P7Z0E6</accession>
<feature type="transmembrane region" description="Helical" evidence="2">
    <location>
        <begin position="215"/>
        <end position="235"/>
    </location>
</feature>
<feature type="region of interest" description="Disordered" evidence="1">
    <location>
        <begin position="331"/>
        <end position="350"/>
    </location>
</feature>
<feature type="transmembrane region" description="Helical" evidence="2">
    <location>
        <begin position="169"/>
        <end position="189"/>
    </location>
</feature>
<keyword evidence="2" id="KW-0472">Membrane</keyword>